<dbReference type="SMART" id="SM01253">
    <property type="entry name" value="Kin17_mid"/>
    <property type="match status" value="1"/>
</dbReference>
<name>A0ABC8QSY0_9AQUA</name>
<feature type="coiled-coil region" evidence="1">
    <location>
        <begin position="111"/>
        <end position="138"/>
    </location>
</feature>
<evidence type="ECO:0000313" key="3">
    <source>
        <dbReference type="EMBL" id="CAK9135610.1"/>
    </source>
</evidence>
<comment type="caution">
    <text evidence="3">The sequence shown here is derived from an EMBL/GenBank/DDBJ whole genome shotgun (WGS) entry which is preliminary data.</text>
</comment>
<dbReference type="PANTHER" id="PTHR12805:SF0">
    <property type="entry name" value="DNA_RNA-BINDING PROTEIN KIN17"/>
    <property type="match status" value="1"/>
</dbReference>
<evidence type="ECO:0000256" key="1">
    <source>
        <dbReference type="SAM" id="Coils"/>
    </source>
</evidence>
<protein>
    <recommendedName>
        <fullName evidence="2">DNA/RNA-binding protein Kin17 WH-like domain-containing protein</fullName>
    </recommendedName>
</protein>
<keyword evidence="4" id="KW-1185">Reference proteome</keyword>
<reference evidence="3 4" key="1">
    <citation type="submission" date="2024-02" db="EMBL/GenBank/DDBJ databases">
        <authorList>
            <person name="Vignale AGUSTIN F."/>
            <person name="Sosa J E."/>
            <person name="Modenutti C."/>
        </authorList>
    </citation>
    <scope>NUCLEOTIDE SEQUENCE [LARGE SCALE GENOMIC DNA]</scope>
</reference>
<organism evidence="3 4">
    <name type="scientific">Ilex paraguariensis</name>
    <name type="common">yerba mate</name>
    <dbReference type="NCBI Taxonomy" id="185542"/>
    <lineage>
        <taxon>Eukaryota</taxon>
        <taxon>Viridiplantae</taxon>
        <taxon>Streptophyta</taxon>
        <taxon>Embryophyta</taxon>
        <taxon>Tracheophyta</taxon>
        <taxon>Spermatophyta</taxon>
        <taxon>Magnoliopsida</taxon>
        <taxon>eudicotyledons</taxon>
        <taxon>Gunneridae</taxon>
        <taxon>Pentapetalae</taxon>
        <taxon>asterids</taxon>
        <taxon>campanulids</taxon>
        <taxon>Aquifoliales</taxon>
        <taxon>Aquifoliaceae</taxon>
        <taxon>Ilex</taxon>
    </lineage>
</organism>
<proteinExistence type="predicted"/>
<dbReference type="Proteomes" id="UP001642360">
    <property type="component" value="Unassembled WGS sequence"/>
</dbReference>
<evidence type="ECO:0000259" key="2">
    <source>
        <dbReference type="SMART" id="SM01253"/>
    </source>
</evidence>
<dbReference type="InterPro" id="IPR038254">
    <property type="entry name" value="KIN17_WH-like_sf"/>
</dbReference>
<sequence>MRQKQCRDENGFKCHCMSESHQCQMVVFGQNPNHIVDGYSEEFEIAFLEHMKRSHRFSSVTAKVVYNEYIADRHYIHMNSTQWATLTEFVKYVGRTREVDSETLFKENMKNKRIKADLAEEEKQERDIRKQIELAEQLMPVANGSKLQPLESQPKLMKLENGQKVSLSLGSSSKIVGKEKLESSRLVFEDVEEDKKSGKCKDNCKLGKSGGGRSALELIREQEKAK</sequence>
<accession>A0ABC8QSY0</accession>
<dbReference type="InterPro" id="IPR019447">
    <property type="entry name" value="DNA/RNA-bd_Kin17_WH-like_dom"/>
</dbReference>
<dbReference type="Pfam" id="PF10357">
    <property type="entry name" value="WH_KIN17"/>
    <property type="match status" value="1"/>
</dbReference>
<dbReference type="PANTHER" id="PTHR12805">
    <property type="entry name" value="KIN17 KIN, ANTIGENIC DETERMINANT OF RECA PROTEIN HOMOLOG"/>
    <property type="match status" value="1"/>
</dbReference>
<dbReference type="AlphaFoldDB" id="A0ABC8QSY0"/>
<dbReference type="Gene3D" id="1.10.10.2030">
    <property type="entry name" value="DNA/RNA-binding protein Kin17, conserved domain"/>
    <property type="match status" value="1"/>
</dbReference>
<dbReference type="Pfam" id="PF25095">
    <property type="entry name" value="C2H2-zf_KIN17"/>
    <property type="match status" value="1"/>
</dbReference>
<keyword evidence="1" id="KW-0175">Coiled coil</keyword>
<evidence type="ECO:0000313" key="4">
    <source>
        <dbReference type="Proteomes" id="UP001642360"/>
    </source>
</evidence>
<feature type="domain" description="DNA/RNA-binding protein Kin17 WH-like" evidence="2">
    <location>
        <begin position="23"/>
        <end position="133"/>
    </location>
</feature>
<gene>
    <name evidence="3" type="ORF">ILEXP_LOCUS2579</name>
</gene>
<dbReference type="EMBL" id="CAUOFW020000725">
    <property type="protein sequence ID" value="CAK9135610.1"/>
    <property type="molecule type" value="Genomic_DNA"/>
</dbReference>
<dbReference type="InterPro" id="IPR056767">
    <property type="entry name" value="C2H2-Znf_KIN17"/>
</dbReference>
<dbReference type="InterPro" id="IPR037321">
    <property type="entry name" value="KIN17-like"/>
</dbReference>